<gene>
    <name evidence="2" type="ORF">AFUS01_LOCUS16644</name>
</gene>
<accession>A0A8J2K040</accession>
<dbReference type="Pfam" id="PF12796">
    <property type="entry name" value="Ank_2"/>
    <property type="match status" value="1"/>
</dbReference>
<dbReference type="OrthoDB" id="10012027at2759"/>
<dbReference type="PROSITE" id="PS50297">
    <property type="entry name" value="ANK_REP_REGION"/>
    <property type="match status" value="2"/>
</dbReference>
<dbReference type="AlphaFoldDB" id="A0A8J2K040"/>
<name>A0A8J2K040_9HEXA</name>
<dbReference type="PANTHER" id="PTHR24183:SF1">
    <property type="entry name" value="FIBRONECTIN TYPE 3 AND ANKYRIN REPEAT DOMAINS PROTEIN 1"/>
    <property type="match status" value="1"/>
</dbReference>
<keyword evidence="3" id="KW-1185">Reference proteome</keyword>
<protein>
    <submittedName>
        <fullName evidence="2">Uncharacterized protein</fullName>
    </submittedName>
</protein>
<dbReference type="Pfam" id="PF00023">
    <property type="entry name" value="Ank"/>
    <property type="match status" value="1"/>
</dbReference>
<dbReference type="GO" id="GO:0005634">
    <property type="term" value="C:nucleus"/>
    <property type="evidence" value="ECO:0007669"/>
    <property type="project" value="TreeGrafter"/>
</dbReference>
<dbReference type="PROSITE" id="PS50088">
    <property type="entry name" value="ANK_REPEAT"/>
    <property type="match status" value="3"/>
</dbReference>
<evidence type="ECO:0000313" key="3">
    <source>
        <dbReference type="Proteomes" id="UP000708208"/>
    </source>
</evidence>
<comment type="caution">
    <text evidence="2">The sequence shown here is derived from an EMBL/GenBank/DDBJ whole genome shotgun (WGS) entry which is preliminary data.</text>
</comment>
<dbReference type="InterPro" id="IPR002110">
    <property type="entry name" value="Ankyrin_rpt"/>
</dbReference>
<feature type="repeat" description="ANK" evidence="1">
    <location>
        <begin position="167"/>
        <end position="199"/>
    </location>
</feature>
<feature type="repeat" description="ANK" evidence="1">
    <location>
        <begin position="269"/>
        <end position="302"/>
    </location>
</feature>
<dbReference type="SMART" id="SM00248">
    <property type="entry name" value="ANK"/>
    <property type="match status" value="5"/>
</dbReference>
<reference evidence="2" key="1">
    <citation type="submission" date="2021-06" db="EMBL/GenBank/DDBJ databases">
        <authorList>
            <person name="Hodson N. C."/>
            <person name="Mongue J. A."/>
            <person name="Jaron S. K."/>
        </authorList>
    </citation>
    <scope>NUCLEOTIDE SEQUENCE</scope>
</reference>
<dbReference type="EMBL" id="CAJVCH010154046">
    <property type="protein sequence ID" value="CAG7727822.1"/>
    <property type="molecule type" value="Genomic_DNA"/>
</dbReference>
<evidence type="ECO:0000256" key="1">
    <source>
        <dbReference type="PROSITE-ProRule" id="PRU00023"/>
    </source>
</evidence>
<dbReference type="InterPro" id="IPR003961">
    <property type="entry name" value="FN3_dom"/>
</dbReference>
<proteinExistence type="predicted"/>
<keyword evidence="1" id="KW-0040">ANK repeat</keyword>
<dbReference type="PANTHER" id="PTHR24183">
    <property type="entry name" value="FIBRONECTIN TYPE 3 AND ANKYRIN REPEAT DOMAINS PROTEIN 1"/>
    <property type="match status" value="1"/>
</dbReference>
<feature type="repeat" description="ANK" evidence="1">
    <location>
        <begin position="201"/>
        <end position="233"/>
    </location>
</feature>
<dbReference type="Proteomes" id="UP000708208">
    <property type="component" value="Unassembled WGS sequence"/>
</dbReference>
<dbReference type="CDD" id="cd00063">
    <property type="entry name" value="FN3"/>
    <property type="match status" value="1"/>
</dbReference>
<organism evidence="2 3">
    <name type="scientific">Allacma fusca</name>
    <dbReference type="NCBI Taxonomy" id="39272"/>
    <lineage>
        <taxon>Eukaryota</taxon>
        <taxon>Metazoa</taxon>
        <taxon>Ecdysozoa</taxon>
        <taxon>Arthropoda</taxon>
        <taxon>Hexapoda</taxon>
        <taxon>Collembola</taxon>
        <taxon>Symphypleona</taxon>
        <taxon>Sminthuridae</taxon>
        <taxon>Allacma</taxon>
    </lineage>
</organism>
<sequence length="405" mass="44564">MALGKPWLSDNGLRAEKRTCRSISLSWNPDTLDIPLGHSTSEDNFNFSTDDYLSDDNTESLDETNKPWFEVQMKVANGDSWTTVYKGYNKKCEVKDLNPDTNVNFRLRSEIDAVWGSIILAATDASPPNAEDLHRAVHCNAEEMVLRIIGASRTAHVKKLLASHDRSGLSPLMIAAQNGNSNVLSILLQSGAQVNAKSLSTIKTPLMFAAFHGHLSVVQILDRAGAEWDCCDKTGCNVLHHAVNGGNLRIVLYILDRTGKRLLNEKDYSGWTPLMRSIVVGRSTEVVKLLLLRGADPNATDKVNTKSCLMAAALLGKHEMVTQLLLANADPSYINANDKSIVDISDNFGSEGIKNQICEAINSSTGLLREELKKSRKFQHLLESKDPVEAPLCRIVIVRAELTSK</sequence>
<evidence type="ECO:0000313" key="2">
    <source>
        <dbReference type="EMBL" id="CAG7727822.1"/>
    </source>
</evidence>
<dbReference type="GO" id="GO:0042981">
    <property type="term" value="P:regulation of apoptotic process"/>
    <property type="evidence" value="ECO:0007669"/>
    <property type="project" value="TreeGrafter"/>
</dbReference>